<name>A0ABW1H114_9ACTN</name>
<gene>
    <name evidence="2" type="ORF">ACFQGL_01995</name>
</gene>
<feature type="domain" description="DUF6980" evidence="1">
    <location>
        <begin position="3"/>
        <end position="68"/>
    </location>
</feature>
<evidence type="ECO:0000259" key="1">
    <source>
        <dbReference type="Pfam" id="PF22400"/>
    </source>
</evidence>
<keyword evidence="3" id="KW-1185">Reference proteome</keyword>
<accession>A0ABW1H114</accession>
<dbReference type="Proteomes" id="UP001596226">
    <property type="component" value="Unassembled WGS sequence"/>
</dbReference>
<dbReference type="InterPro" id="IPR053918">
    <property type="entry name" value="DUF6980"/>
</dbReference>
<sequence length="77" mass="8769">MTFCCEMMRDKVEAKCDQHADSFDCPDCLIYHDPDPRDERYVLIIHDGGSSYIAIRYCPWCGTSLPGDVDDEDDTTA</sequence>
<organism evidence="2 3">
    <name type="scientific">Micromonospora vulcania</name>
    <dbReference type="NCBI Taxonomy" id="1441873"/>
    <lineage>
        <taxon>Bacteria</taxon>
        <taxon>Bacillati</taxon>
        <taxon>Actinomycetota</taxon>
        <taxon>Actinomycetes</taxon>
        <taxon>Micromonosporales</taxon>
        <taxon>Micromonosporaceae</taxon>
        <taxon>Micromonospora</taxon>
    </lineage>
</organism>
<comment type="caution">
    <text evidence="2">The sequence shown here is derived from an EMBL/GenBank/DDBJ whole genome shotgun (WGS) entry which is preliminary data.</text>
</comment>
<protein>
    <submittedName>
        <fullName evidence="2">DUF6980 family protein</fullName>
    </submittedName>
</protein>
<reference evidence="3" key="1">
    <citation type="journal article" date="2019" name="Int. J. Syst. Evol. Microbiol.">
        <title>The Global Catalogue of Microorganisms (GCM) 10K type strain sequencing project: providing services to taxonomists for standard genome sequencing and annotation.</title>
        <authorList>
            <consortium name="The Broad Institute Genomics Platform"/>
            <consortium name="The Broad Institute Genome Sequencing Center for Infectious Disease"/>
            <person name="Wu L."/>
            <person name="Ma J."/>
        </authorList>
    </citation>
    <scope>NUCLEOTIDE SEQUENCE [LARGE SCALE GENOMIC DNA]</scope>
    <source>
        <strain evidence="3">CGMCC 4.7144</strain>
    </source>
</reference>
<dbReference type="Pfam" id="PF22400">
    <property type="entry name" value="DUF6980"/>
    <property type="match status" value="1"/>
</dbReference>
<evidence type="ECO:0000313" key="2">
    <source>
        <dbReference type="EMBL" id="MFC5922112.1"/>
    </source>
</evidence>
<evidence type="ECO:0000313" key="3">
    <source>
        <dbReference type="Proteomes" id="UP001596226"/>
    </source>
</evidence>
<proteinExistence type="predicted"/>
<dbReference type="RefSeq" id="WP_377504339.1">
    <property type="nucleotide sequence ID" value="NZ_JBHSQS010000001.1"/>
</dbReference>
<dbReference type="EMBL" id="JBHSQS010000001">
    <property type="protein sequence ID" value="MFC5922112.1"/>
    <property type="molecule type" value="Genomic_DNA"/>
</dbReference>